<feature type="region of interest" description="Disordered" evidence="1">
    <location>
        <begin position="89"/>
        <end position="120"/>
    </location>
</feature>
<evidence type="ECO:0000313" key="3">
    <source>
        <dbReference type="Proteomes" id="UP000622166"/>
    </source>
</evidence>
<reference evidence="2" key="1">
    <citation type="journal article" date="2014" name="Int. J. Syst. Evol. Microbiol.">
        <title>Complete genome sequence of Corynebacterium casei LMG S-19264T (=DSM 44701T), isolated from a smear-ripened cheese.</title>
        <authorList>
            <consortium name="US DOE Joint Genome Institute (JGI-PGF)"/>
            <person name="Walter F."/>
            <person name="Albersmeier A."/>
            <person name="Kalinowski J."/>
            <person name="Ruckert C."/>
        </authorList>
    </citation>
    <scope>NUCLEOTIDE SEQUENCE</scope>
    <source>
        <strain evidence="2">JCM 4815</strain>
    </source>
</reference>
<name>A0A918UYK4_9ACTN</name>
<protein>
    <recommendedName>
        <fullName evidence="4">LysR substrate-binding domain-containing protein</fullName>
    </recommendedName>
</protein>
<accession>A0A918UYK4</accession>
<reference evidence="2" key="2">
    <citation type="submission" date="2020-09" db="EMBL/GenBank/DDBJ databases">
        <authorList>
            <person name="Sun Q."/>
            <person name="Ohkuma M."/>
        </authorList>
    </citation>
    <scope>NUCLEOTIDE SEQUENCE</scope>
    <source>
        <strain evidence="2">JCM 4815</strain>
    </source>
</reference>
<keyword evidence="3" id="KW-1185">Reference proteome</keyword>
<dbReference type="Proteomes" id="UP000622166">
    <property type="component" value="Unassembled WGS sequence"/>
</dbReference>
<evidence type="ECO:0008006" key="4">
    <source>
        <dbReference type="Google" id="ProtNLM"/>
    </source>
</evidence>
<proteinExistence type="predicted"/>
<dbReference type="SUPFAM" id="SSF53850">
    <property type="entry name" value="Periplasmic binding protein-like II"/>
    <property type="match status" value="1"/>
</dbReference>
<feature type="region of interest" description="Disordered" evidence="1">
    <location>
        <begin position="1"/>
        <end position="21"/>
    </location>
</feature>
<dbReference type="AlphaFoldDB" id="A0A918UYK4"/>
<evidence type="ECO:0000256" key="1">
    <source>
        <dbReference type="SAM" id="MobiDB-lite"/>
    </source>
</evidence>
<comment type="caution">
    <text evidence="2">The sequence shown here is derived from an EMBL/GenBank/DDBJ whole genome shotgun (WGS) entry which is preliminary data.</text>
</comment>
<gene>
    <name evidence="2" type="ORF">GCM10010365_75080</name>
</gene>
<feature type="compositionally biased region" description="Basic and acidic residues" evidence="1">
    <location>
        <begin position="98"/>
        <end position="114"/>
    </location>
</feature>
<sequence>MISVHTPAGRPIPPGPRSDSFNETLTLVAAGRGVFPVAASVPEFYPRPDIAYIPFDDAPAIEWAPVWLKTNTTARVHALVRAAHAACRPTTAAAEEPADAHRATDPSRPRRLLSEDSELP</sequence>
<organism evidence="2 3">
    <name type="scientific">Streptomyces poonensis</name>
    <dbReference type="NCBI Taxonomy" id="68255"/>
    <lineage>
        <taxon>Bacteria</taxon>
        <taxon>Bacillati</taxon>
        <taxon>Actinomycetota</taxon>
        <taxon>Actinomycetes</taxon>
        <taxon>Kitasatosporales</taxon>
        <taxon>Streptomycetaceae</taxon>
        <taxon>Streptomyces</taxon>
    </lineage>
</organism>
<evidence type="ECO:0000313" key="2">
    <source>
        <dbReference type="EMBL" id="GGZ43496.1"/>
    </source>
</evidence>
<dbReference type="EMBL" id="BMVW01000030">
    <property type="protein sequence ID" value="GGZ43496.1"/>
    <property type="molecule type" value="Genomic_DNA"/>
</dbReference>